<organism evidence="2 3">
    <name type="scientific">Caerostris extrusa</name>
    <name type="common">Bark spider</name>
    <name type="synonym">Caerostris bankana</name>
    <dbReference type="NCBI Taxonomy" id="172846"/>
    <lineage>
        <taxon>Eukaryota</taxon>
        <taxon>Metazoa</taxon>
        <taxon>Ecdysozoa</taxon>
        <taxon>Arthropoda</taxon>
        <taxon>Chelicerata</taxon>
        <taxon>Arachnida</taxon>
        <taxon>Araneae</taxon>
        <taxon>Araneomorphae</taxon>
        <taxon>Entelegynae</taxon>
        <taxon>Araneoidea</taxon>
        <taxon>Araneidae</taxon>
        <taxon>Caerostris</taxon>
    </lineage>
</organism>
<evidence type="ECO:0000313" key="2">
    <source>
        <dbReference type="EMBL" id="GIY16414.1"/>
    </source>
</evidence>
<protein>
    <submittedName>
        <fullName evidence="2">Uncharacterized protein</fullName>
    </submittedName>
</protein>
<keyword evidence="3" id="KW-1185">Reference proteome</keyword>
<feature type="region of interest" description="Disordered" evidence="1">
    <location>
        <begin position="38"/>
        <end position="93"/>
    </location>
</feature>
<proteinExistence type="predicted"/>
<sequence>MQIMEHRLLKPSLVNRLVVSSEIVTCIKREELRTRLPLDAGRGGEGDSFSEKQCSPTTTKGRQHSKQGGAPVIDPRSMRADDHPLSGEKVAKREDKDVTFLKRDSGRPGSFISFDRLQGKIVPDEDFISFGVNLGKWFCLQT</sequence>
<dbReference type="Proteomes" id="UP001054945">
    <property type="component" value="Unassembled WGS sequence"/>
</dbReference>
<comment type="caution">
    <text evidence="2">The sequence shown here is derived from an EMBL/GenBank/DDBJ whole genome shotgun (WGS) entry which is preliminary data.</text>
</comment>
<evidence type="ECO:0000313" key="3">
    <source>
        <dbReference type="Proteomes" id="UP001054945"/>
    </source>
</evidence>
<feature type="compositionally biased region" description="Basic and acidic residues" evidence="1">
    <location>
        <begin position="76"/>
        <end position="93"/>
    </location>
</feature>
<gene>
    <name evidence="2" type="ORF">CEXT_269021</name>
</gene>
<accession>A0AAV4R497</accession>
<dbReference type="AlphaFoldDB" id="A0AAV4R497"/>
<reference evidence="2 3" key="1">
    <citation type="submission" date="2021-06" db="EMBL/GenBank/DDBJ databases">
        <title>Caerostris extrusa draft genome.</title>
        <authorList>
            <person name="Kono N."/>
            <person name="Arakawa K."/>
        </authorList>
    </citation>
    <scope>NUCLEOTIDE SEQUENCE [LARGE SCALE GENOMIC DNA]</scope>
</reference>
<dbReference type="EMBL" id="BPLR01007377">
    <property type="protein sequence ID" value="GIY16414.1"/>
    <property type="molecule type" value="Genomic_DNA"/>
</dbReference>
<name>A0AAV4R497_CAEEX</name>
<evidence type="ECO:0000256" key="1">
    <source>
        <dbReference type="SAM" id="MobiDB-lite"/>
    </source>
</evidence>
<feature type="compositionally biased region" description="Polar residues" evidence="1">
    <location>
        <begin position="51"/>
        <end position="60"/>
    </location>
</feature>